<evidence type="ECO:0000256" key="1">
    <source>
        <dbReference type="SAM" id="MobiDB-lite"/>
    </source>
</evidence>
<protein>
    <recommendedName>
        <fullName evidence="3">Gag-like protein</fullName>
    </recommendedName>
</protein>
<dbReference type="EMBL" id="SDOV01000004">
    <property type="protein sequence ID" value="KAH7641100.1"/>
    <property type="molecule type" value="Genomic_DNA"/>
</dbReference>
<reference evidence="2" key="2">
    <citation type="journal article" date="2021" name="World Allergy Organ. J.">
        <title>Chromosome-level assembly of Dermatophagoides farinae genome and transcriptome reveals two novel allergens Der f 37 and Der f 39.</title>
        <authorList>
            <person name="Chen J."/>
            <person name="Cai Z."/>
            <person name="Fan D."/>
            <person name="Hu J."/>
            <person name="Hou Y."/>
            <person name="He Y."/>
            <person name="Zhang Z."/>
            <person name="Zhao Z."/>
            <person name="Gao P."/>
            <person name="Hu W."/>
            <person name="Sun J."/>
            <person name="Li J."/>
            <person name="Ji K."/>
        </authorList>
    </citation>
    <scope>NUCLEOTIDE SEQUENCE</scope>
    <source>
        <strain evidence="2">JKM2019</strain>
    </source>
</reference>
<feature type="compositionally biased region" description="Low complexity" evidence="1">
    <location>
        <begin position="69"/>
        <end position="100"/>
    </location>
</feature>
<accession>A0A9D4NXJ1</accession>
<organism evidence="2">
    <name type="scientific">Dermatophagoides farinae</name>
    <name type="common">American house dust mite</name>
    <dbReference type="NCBI Taxonomy" id="6954"/>
    <lineage>
        <taxon>Eukaryota</taxon>
        <taxon>Metazoa</taxon>
        <taxon>Ecdysozoa</taxon>
        <taxon>Arthropoda</taxon>
        <taxon>Chelicerata</taxon>
        <taxon>Arachnida</taxon>
        <taxon>Acari</taxon>
        <taxon>Acariformes</taxon>
        <taxon>Sarcoptiformes</taxon>
        <taxon>Astigmata</taxon>
        <taxon>Psoroptidia</taxon>
        <taxon>Analgoidea</taxon>
        <taxon>Pyroglyphidae</taxon>
        <taxon>Dermatophagoidinae</taxon>
        <taxon>Dermatophagoides</taxon>
    </lineage>
</organism>
<name>A0A9D4NXJ1_DERFA</name>
<sequence>MYQRQIGIKRGKSNDQIMDTANKMQRQLGGGYMNSGSNDDDENEPVIDDQDDQREILSTTINYGQRGKTTSTPYNPANSNPNTTSGSSNSSTNSSVISRPSLTTKRDIEFVRMTLEEVGSIGNTIDEFTKKRIIASLEIVLLLQDEVLEAYSRLDAETNLRRQLKKSKLNDETEPLRNEINEIKSTMMMMNETMMKMNQQQQLTTTIIENQPALPPPPPPQSPTTYSGILKKAMASCSNDPCLKTVVTITGNDDAELTKREITNKVIPAQHGIRIKDTVKLRDGKFLVNFKSPSSKRKFENILAQDGKFKYSDSGRLQPTVHMKGLSVAYQEEMIPGLIALYNPEIAKFLDESGLEVDKVIEHQVVFVASLPMATVTKSKKMLRANITENILSPPHDSQPNPNDNPSTSNPSTSNPSTSNPSSEQPVVIISDCEEEMDDTSNDTTTQQEVPLSASSSRSTRPKRTPRNTVDSPSVTNSLTNYLDRPRYTTDADAKFIKSVHVAVGGLSGNITREIKRDTLIALSIADSMYSEIVLLRKRLMTATKRKSAVLDQDDDEIMDIGNMDNDVTGSNIREEMNEMKLAINKLTALVQNNINLATTTPQRPAPQQQLQKTFSEVIKQHSANKTPIHRTIVSIPGNENSEATQQMLTTKIVPVNEGINIVESRKLSKGKVAIDFTSPESQQKFEDKVAATPELVHETPRILYPMMIIKGAPARIEKEQLPNMIKPFNHLISEFINKNNLKIEQEIEPVYARQNRKPGLRNFAIRVNPKLRDIIVDKMHNKIIIDYQTTHIEDMTPVMQCYKCYGYNHKISECQVPDQMCLHCGDFHSFNQCPRKSSPAICLNCIRSNITNATSHNSVNRECPVHIRLLSRVINKIQY</sequence>
<dbReference type="Proteomes" id="UP000828236">
    <property type="component" value="Unassembled WGS sequence"/>
</dbReference>
<gene>
    <name evidence="2" type="ORF">HUG17_4144</name>
</gene>
<comment type="caution">
    <text evidence="2">The sequence shown here is derived from an EMBL/GenBank/DDBJ whole genome shotgun (WGS) entry which is preliminary data.</text>
</comment>
<feature type="compositionally biased region" description="Polar residues" evidence="1">
    <location>
        <begin position="442"/>
        <end position="454"/>
    </location>
</feature>
<feature type="compositionally biased region" description="Polar residues" evidence="1">
    <location>
        <begin position="468"/>
        <end position="478"/>
    </location>
</feature>
<evidence type="ECO:0008006" key="3">
    <source>
        <dbReference type="Google" id="ProtNLM"/>
    </source>
</evidence>
<reference evidence="2" key="1">
    <citation type="submission" date="2020-06" db="EMBL/GenBank/DDBJ databases">
        <authorList>
            <person name="Ji K."/>
            <person name="Li J."/>
        </authorList>
    </citation>
    <scope>NUCLEOTIDE SEQUENCE</scope>
    <source>
        <strain evidence="2">JKM2019</strain>
        <tissue evidence="2">Whole body</tissue>
    </source>
</reference>
<feature type="compositionally biased region" description="Acidic residues" evidence="1">
    <location>
        <begin position="38"/>
        <end position="52"/>
    </location>
</feature>
<feature type="region of interest" description="Disordered" evidence="1">
    <location>
        <begin position="391"/>
        <end position="478"/>
    </location>
</feature>
<feature type="compositionally biased region" description="Acidic residues" evidence="1">
    <location>
        <begin position="432"/>
        <end position="441"/>
    </location>
</feature>
<evidence type="ECO:0000313" key="2">
    <source>
        <dbReference type="EMBL" id="KAH7641100.1"/>
    </source>
</evidence>
<feature type="region of interest" description="Disordered" evidence="1">
    <location>
        <begin position="27"/>
        <end position="100"/>
    </location>
</feature>
<dbReference type="AlphaFoldDB" id="A0A9D4NXJ1"/>
<proteinExistence type="predicted"/>
<feature type="compositionally biased region" description="Low complexity" evidence="1">
    <location>
        <begin position="393"/>
        <end position="423"/>
    </location>
</feature>